<evidence type="ECO:0000256" key="1">
    <source>
        <dbReference type="ARBA" id="ARBA00009836"/>
    </source>
</evidence>
<comment type="function">
    <text evidence="4 5">Removes the 2'-phosphate from RNA via an intermediate in which the phosphate is ADP-ribosylated by NAD followed by a presumed transesterification to release the RNA and generate ADP-ribose 1''-2''-cyclic phosphate (APPR&gt;P). May function as an ADP-ribosylase.</text>
</comment>
<organism evidence="6 7">
    <name type="scientific">Cellulomonas chitinilytica</name>
    <dbReference type="NCBI Taxonomy" id="398759"/>
    <lineage>
        <taxon>Bacteria</taxon>
        <taxon>Bacillati</taxon>
        <taxon>Actinomycetota</taxon>
        <taxon>Actinomycetes</taxon>
        <taxon>Micrococcales</taxon>
        <taxon>Cellulomonadaceae</taxon>
        <taxon>Cellulomonas</taxon>
    </lineage>
</organism>
<dbReference type="InterPro" id="IPR042081">
    <property type="entry name" value="RNA_2'-PTrans_C"/>
</dbReference>
<accession>A0A919TY01</accession>
<dbReference type="PANTHER" id="PTHR12684">
    <property type="entry name" value="PUTATIVE PHOSPHOTRANSFERASE"/>
    <property type="match status" value="1"/>
</dbReference>
<dbReference type="InterPro" id="IPR042080">
    <property type="entry name" value="RNA_2'-PTrans_N"/>
</dbReference>
<keyword evidence="7" id="KW-1185">Reference proteome</keyword>
<dbReference type="GO" id="GO:0003950">
    <property type="term" value="F:NAD+ poly-ADP-ribosyltransferase activity"/>
    <property type="evidence" value="ECO:0007669"/>
    <property type="project" value="InterPro"/>
</dbReference>
<dbReference type="Gene3D" id="1.10.10.970">
    <property type="entry name" value="RNA 2'-phosphotransferase, Tpt1/KptA family, N-terminal domain"/>
    <property type="match status" value="1"/>
</dbReference>
<dbReference type="Pfam" id="PF01885">
    <property type="entry name" value="PTS_2-RNA"/>
    <property type="match status" value="1"/>
</dbReference>
<evidence type="ECO:0000256" key="4">
    <source>
        <dbReference type="ARBA" id="ARBA00025212"/>
    </source>
</evidence>
<dbReference type="SUPFAM" id="SSF56399">
    <property type="entry name" value="ADP-ribosylation"/>
    <property type="match status" value="1"/>
</dbReference>
<comment type="caution">
    <text evidence="6">The sequence shown here is derived from an EMBL/GenBank/DDBJ whole genome shotgun (WGS) entry which is preliminary data.</text>
</comment>
<dbReference type="PANTHER" id="PTHR12684:SF2">
    <property type="entry name" value="TRNA 2'-PHOSPHOTRANSFERASE 1"/>
    <property type="match status" value="1"/>
</dbReference>
<dbReference type="InterPro" id="IPR022928">
    <property type="entry name" value="RNA_2'-PTrans_KptA"/>
</dbReference>
<evidence type="ECO:0000313" key="7">
    <source>
        <dbReference type="Proteomes" id="UP000632740"/>
    </source>
</evidence>
<dbReference type="HAMAP" id="MF_00299">
    <property type="entry name" value="KptA"/>
    <property type="match status" value="1"/>
</dbReference>
<keyword evidence="2 5" id="KW-0808">Transferase</keyword>
<dbReference type="Proteomes" id="UP000632740">
    <property type="component" value="Unassembled WGS sequence"/>
</dbReference>
<evidence type="ECO:0000256" key="3">
    <source>
        <dbReference type="ARBA" id="ARBA00023027"/>
    </source>
</evidence>
<dbReference type="EMBL" id="BONK01000002">
    <property type="protein sequence ID" value="GIG20060.1"/>
    <property type="molecule type" value="Genomic_DNA"/>
</dbReference>
<protein>
    <recommendedName>
        <fullName evidence="5">Probable RNA 2'-phosphotransferase</fullName>
        <ecNumber evidence="5">2.7.1.-</ecNumber>
    </recommendedName>
</protein>
<comment type="similarity">
    <text evidence="1 5">Belongs to the KptA/TPT1 family.</text>
</comment>
<evidence type="ECO:0000313" key="6">
    <source>
        <dbReference type="EMBL" id="GIG20060.1"/>
    </source>
</evidence>
<dbReference type="Gene3D" id="3.20.170.30">
    <property type="match status" value="1"/>
</dbReference>
<name>A0A919TY01_9CELL</name>
<gene>
    <name evidence="5 6" type="primary">kptA</name>
    <name evidence="6" type="ORF">Cch01nite_07840</name>
</gene>
<dbReference type="AlphaFoldDB" id="A0A919TY01"/>
<sequence length="182" mass="19997">MTSSDADLSRAVSHALRHEPWLYELELDEAGWVSVRSLVEALRQGHDWSSLTVGDVEAMVVGASKQRHEIRAGRIRALYGHSLPGRVERVPASPPDEMFHGTSPAAAEAIRVEGLHPMGRQFVHLSVDRDMAREVGARKALEPVILAVAAREAATAGVMFYAGNRKVWLADSVPARFIEVDR</sequence>
<evidence type="ECO:0000256" key="5">
    <source>
        <dbReference type="HAMAP-Rule" id="MF_00299"/>
    </source>
</evidence>
<dbReference type="GO" id="GO:0006388">
    <property type="term" value="P:tRNA splicing, via endonucleolytic cleavage and ligation"/>
    <property type="evidence" value="ECO:0007669"/>
    <property type="project" value="UniProtKB-UniRule"/>
</dbReference>
<dbReference type="RefSeq" id="WP_239069848.1">
    <property type="nucleotide sequence ID" value="NZ_BONK01000002.1"/>
</dbReference>
<keyword evidence="3 5" id="KW-0520">NAD</keyword>
<dbReference type="GO" id="GO:0000215">
    <property type="term" value="F:tRNA 2'-phosphotransferase activity"/>
    <property type="evidence" value="ECO:0007669"/>
    <property type="project" value="TreeGrafter"/>
</dbReference>
<dbReference type="EC" id="2.7.1.-" evidence="5"/>
<dbReference type="InterPro" id="IPR002745">
    <property type="entry name" value="Ptrans_KptA/Tpt1"/>
</dbReference>
<proteinExistence type="inferred from homology"/>
<evidence type="ECO:0000256" key="2">
    <source>
        <dbReference type="ARBA" id="ARBA00022679"/>
    </source>
</evidence>
<reference evidence="6" key="1">
    <citation type="submission" date="2021-01" db="EMBL/GenBank/DDBJ databases">
        <title>Whole genome shotgun sequence of Cellulomonas chitinilytica NBRC 110799.</title>
        <authorList>
            <person name="Komaki H."/>
            <person name="Tamura T."/>
        </authorList>
    </citation>
    <scope>NUCLEOTIDE SEQUENCE</scope>
    <source>
        <strain evidence="6">NBRC 110799</strain>
    </source>
</reference>